<name>A0A2V1DQ93_9PLEO</name>
<organism evidence="2 3">
    <name type="scientific">Periconia macrospinosa</name>
    <dbReference type="NCBI Taxonomy" id="97972"/>
    <lineage>
        <taxon>Eukaryota</taxon>
        <taxon>Fungi</taxon>
        <taxon>Dikarya</taxon>
        <taxon>Ascomycota</taxon>
        <taxon>Pezizomycotina</taxon>
        <taxon>Dothideomycetes</taxon>
        <taxon>Pleosporomycetidae</taxon>
        <taxon>Pleosporales</taxon>
        <taxon>Massarineae</taxon>
        <taxon>Periconiaceae</taxon>
        <taxon>Periconia</taxon>
    </lineage>
</organism>
<gene>
    <name evidence="2" type="ORF">DM02DRAFT_656321</name>
</gene>
<reference evidence="2 3" key="1">
    <citation type="journal article" date="2018" name="Sci. Rep.">
        <title>Comparative genomics provides insights into the lifestyle and reveals functional heterogeneity of dark septate endophytic fungi.</title>
        <authorList>
            <person name="Knapp D.G."/>
            <person name="Nemeth J.B."/>
            <person name="Barry K."/>
            <person name="Hainaut M."/>
            <person name="Henrissat B."/>
            <person name="Johnson J."/>
            <person name="Kuo A."/>
            <person name="Lim J.H.P."/>
            <person name="Lipzen A."/>
            <person name="Nolan M."/>
            <person name="Ohm R.A."/>
            <person name="Tamas L."/>
            <person name="Grigoriev I.V."/>
            <person name="Spatafora J.W."/>
            <person name="Nagy L.G."/>
            <person name="Kovacs G.M."/>
        </authorList>
    </citation>
    <scope>NUCLEOTIDE SEQUENCE [LARGE SCALE GENOMIC DNA]</scope>
    <source>
        <strain evidence="2 3">DSE2036</strain>
    </source>
</reference>
<protein>
    <submittedName>
        <fullName evidence="2">Uncharacterized protein</fullName>
    </submittedName>
</protein>
<dbReference type="Proteomes" id="UP000244855">
    <property type="component" value="Unassembled WGS sequence"/>
</dbReference>
<evidence type="ECO:0000313" key="3">
    <source>
        <dbReference type="Proteomes" id="UP000244855"/>
    </source>
</evidence>
<evidence type="ECO:0000256" key="1">
    <source>
        <dbReference type="SAM" id="MobiDB-lite"/>
    </source>
</evidence>
<sequence>MDGHAGPVHGAAEASDTLDGSPRPRPRRQEASEQDEQGTQSHGATQAICKACHRVVGEFFNSWLKVTGSAIPSISAPESNMTS</sequence>
<evidence type="ECO:0000313" key="2">
    <source>
        <dbReference type="EMBL" id="PVH99479.1"/>
    </source>
</evidence>
<accession>A0A2V1DQ93</accession>
<proteinExistence type="predicted"/>
<keyword evidence="3" id="KW-1185">Reference proteome</keyword>
<dbReference type="AlphaFoldDB" id="A0A2V1DQ93"/>
<feature type="region of interest" description="Disordered" evidence="1">
    <location>
        <begin position="1"/>
        <end position="45"/>
    </location>
</feature>
<dbReference type="EMBL" id="KZ805391">
    <property type="protein sequence ID" value="PVH99479.1"/>
    <property type="molecule type" value="Genomic_DNA"/>
</dbReference>